<evidence type="ECO:0000313" key="3">
    <source>
        <dbReference type="Proteomes" id="UP001172155"/>
    </source>
</evidence>
<dbReference type="InterPro" id="IPR052158">
    <property type="entry name" value="INH-QAR"/>
</dbReference>
<dbReference type="AlphaFoldDB" id="A0AA40K9F9"/>
<reference evidence="2" key="1">
    <citation type="submission" date="2023-06" db="EMBL/GenBank/DDBJ databases">
        <title>Genome-scale phylogeny and comparative genomics of the fungal order Sordariales.</title>
        <authorList>
            <consortium name="Lawrence Berkeley National Laboratory"/>
            <person name="Hensen N."/>
            <person name="Bonometti L."/>
            <person name="Westerberg I."/>
            <person name="Brannstrom I.O."/>
            <person name="Guillou S."/>
            <person name="Cros-Aarteil S."/>
            <person name="Calhoun S."/>
            <person name="Haridas S."/>
            <person name="Kuo A."/>
            <person name="Mondo S."/>
            <person name="Pangilinan J."/>
            <person name="Riley R."/>
            <person name="LaButti K."/>
            <person name="Andreopoulos B."/>
            <person name="Lipzen A."/>
            <person name="Chen C."/>
            <person name="Yanf M."/>
            <person name="Daum C."/>
            <person name="Ng V."/>
            <person name="Clum A."/>
            <person name="Steindorff A."/>
            <person name="Ohm R."/>
            <person name="Martin F."/>
            <person name="Silar P."/>
            <person name="Natvig D."/>
            <person name="Lalanne C."/>
            <person name="Gautier V."/>
            <person name="Ament-velasquez S.L."/>
            <person name="Kruys A."/>
            <person name="Hutchinson M.I."/>
            <person name="Powell A.J."/>
            <person name="Barry K."/>
            <person name="Miller A.N."/>
            <person name="Grigoriev I.V."/>
            <person name="Debuchy R."/>
            <person name="Gladieux P."/>
            <person name="Thoren M.H."/>
            <person name="Johannesson H."/>
        </authorList>
    </citation>
    <scope>NUCLEOTIDE SEQUENCE</scope>
    <source>
        <strain evidence="2">SMH3187-1</strain>
    </source>
</reference>
<gene>
    <name evidence="2" type="ORF">B0T18DRAFT_425496</name>
</gene>
<feature type="domain" description="DJ-1/PfpI" evidence="1">
    <location>
        <begin position="12"/>
        <end position="181"/>
    </location>
</feature>
<dbReference type="Proteomes" id="UP001172155">
    <property type="component" value="Unassembled WGS sequence"/>
</dbReference>
<accession>A0AA40K9F9</accession>
<dbReference type="Gene3D" id="3.40.50.880">
    <property type="match status" value="1"/>
</dbReference>
<dbReference type="SUPFAM" id="SSF52317">
    <property type="entry name" value="Class I glutamine amidotransferase-like"/>
    <property type="match status" value="1"/>
</dbReference>
<sequence>MASESPTPPKSNVLLVLFPGFNTLDMNGPYEVLQRSADASVFTVTVASETDITTSVEGVQVKRDVALDDALVARLSDYDLLVVPGGPGVKVAAQAARADSSLFTAIARFAELEPTNGQPPRILLSICTGAIFLGTLGVFNDRFCTTHWASYGVLVDHVKTAAARTGCQRPGTVVASRFVDAGLNEKGVRIISSGGVSCGMDAALHVVKLRLGEATAKATADNLDYAWRKTEGLVFLNQ</sequence>
<dbReference type="PANTHER" id="PTHR43130:SF3">
    <property type="entry name" value="HTH-TYPE TRANSCRIPTIONAL REGULATOR RV1931C"/>
    <property type="match status" value="1"/>
</dbReference>
<dbReference type="EMBL" id="JAUKUD010000002">
    <property type="protein sequence ID" value="KAK0750735.1"/>
    <property type="molecule type" value="Genomic_DNA"/>
</dbReference>
<dbReference type="Pfam" id="PF01965">
    <property type="entry name" value="DJ-1_PfpI"/>
    <property type="match status" value="1"/>
</dbReference>
<evidence type="ECO:0000313" key="2">
    <source>
        <dbReference type="EMBL" id="KAK0750735.1"/>
    </source>
</evidence>
<keyword evidence="3" id="KW-1185">Reference proteome</keyword>
<dbReference type="InterPro" id="IPR029062">
    <property type="entry name" value="Class_I_gatase-like"/>
</dbReference>
<dbReference type="InterPro" id="IPR002818">
    <property type="entry name" value="DJ-1/PfpI"/>
</dbReference>
<protein>
    <submittedName>
        <fullName evidence="2">ThiJ/PfpI family protein</fullName>
    </submittedName>
</protein>
<dbReference type="PANTHER" id="PTHR43130">
    <property type="entry name" value="ARAC-FAMILY TRANSCRIPTIONAL REGULATOR"/>
    <property type="match status" value="1"/>
</dbReference>
<organism evidence="2 3">
    <name type="scientific">Schizothecium vesticola</name>
    <dbReference type="NCBI Taxonomy" id="314040"/>
    <lineage>
        <taxon>Eukaryota</taxon>
        <taxon>Fungi</taxon>
        <taxon>Dikarya</taxon>
        <taxon>Ascomycota</taxon>
        <taxon>Pezizomycotina</taxon>
        <taxon>Sordariomycetes</taxon>
        <taxon>Sordariomycetidae</taxon>
        <taxon>Sordariales</taxon>
        <taxon>Schizotheciaceae</taxon>
        <taxon>Schizothecium</taxon>
    </lineage>
</organism>
<proteinExistence type="predicted"/>
<evidence type="ECO:0000259" key="1">
    <source>
        <dbReference type="Pfam" id="PF01965"/>
    </source>
</evidence>
<name>A0AA40K9F9_9PEZI</name>
<comment type="caution">
    <text evidence="2">The sequence shown here is derived from an EMBL/GenBank/DDBJ whole genome shotgun (WGS) entry which is preliminary data.</text>
</comment>